<dbReference type="Gene3D" id="3.30.710.10">
    <property type="entry name" value="Potassium Channel Kv1.1, Chain A"/>
    <property type="match status" value="1"/>
</dbReference>
<dbReference type="OrthoDB" id="194443at2759"/>
<protein>
    <recommendedName>
        <fullName evidence="4">BTB domain-containing protein</fullName>
    </recommendedName>
</protein>
<name>A0A438NB43_EXOME</name>
<evidence type="ECO:0008006" key="4">
    <source>
        <dbReference type="Google" id="ProtNLM"/>
    </source>
</evidence>
<feature type="compositionally biased region" description="Basic residues" evidence="1">
    <location>
        <begin position="398"/>
        <end position="409"/>
    </location>
</feature>
<dbReference type="Proteomes" id="UP000288859">
    <property type="component" value="Unassembled WGS sequence"/>
</dbReference>
<proteinExistence type="predicted"/>
<feature type="region of interest" description="Disordered" evidence="1">
    <location>
        <begin position="228"/>
        <end position="248"/>
    </location>
</feature>
<gene>
    <name evidence="2" type="ORF">B0A52_03210</name>
</gene>
<evidence type="ECO:0000313" key="3">
    <source>
        <dbReference type="Proteomes" id="UP000288859"/>
    </source>
</evidence>
<accession>A0A438NB43</accession>
<feature type="compositionally biased region" description="Basic and acidic residues" evidence="1">
    <location>
        <begin position="235"/>
        <end position="247"/>
    </location>
</feature>
<reference evidence="2 3" key="1">
    <citation type="submission" date="2017-03" db="EMBL/GenBank/DDBJ databases">
        <title>Genomes of endolithic fungi from Antarctica.</title>
        <authorList>
            <person name="Coleine C."/>
            <person name="Masonjones S."/>
            <person name="Stajich J.E."/>
        </authorList>
    </citation>
    <scope>NUCLEOTIDE SEQUENCE [LARGE SCALE GENOMIC DNA]</scope>
    <source>
        <strain evidence="2 3">CCFEE 6314</strain>
    </source>
</reference>
<comment type="caution">
    <text evidence="2">The sequence shown here is derived from an EMBL/GenBank/DDBJ whole genome shotgun (WGS) entry which is preliminary data.</text>
</comment>
<evidence type="ECO:0000256" key="1">
    <source>
        <dbReference type="SAM" id="MobiDB-lite"/>
    </source>
</evidence>
<evidence type="ECO:0000313" key="2">
    <source>
        <dbReference type="EMBL" id="RVX72857.1"/>
    </source>
</evidence>
<organism evidence="2 3">
    <name type="scientific">Exophiala mesophila</name>
    <name type="common">Black yeast-like fungus</name>
    <dbReference type="NCBI Taxonomy" id="212818"/>
    <lineage>
        <taxon>Eukaryota</taxon>
        <taxon>Fungi</taxon>
        <taxon>Dikarya</taxon>
        <taxon>Ascomycota</taxon>
        <taxon>Pezizomycotina</taxon>
        <taxon>Eurotiomycetes</taxon>
        <taxon>Chaetothyriomycetidae</taxon>
        <taxon>Chaetothyriales</taxon>
        <taxon>Herpotrichiellaceae</taxon>
        <taxon>Exophiala</taxon>
    </lineage>
</organism>
<dbReference type="InterPro" id="IPR011333">
    <property type="entry name" value="SKP1/BTB/POZ_sf"/>
</dbReference>
<sequence>MAARRRRQFLESLQSDRVELVVKPPEGEEKVVRIPRDFLLRRSRGFRDLLKRTSSLSDSDQLQLDSTSLKTVEDFLIWSHSCTPQIEAGGSFDDTVKLGIFATTYQIPALGNQITDQIRKNLASQEWHLSPNVVDDIYAATIPGSPLREVIRAAFGQSPKPRGEEWKSTFLNHSEIGWDYNEVDETEWSVEDYLAEVCRFHDHEDVTKLLPADVNKCPYREEECYPVDQGEANGEELKGEGEFESQSKEAMVNGDGLHGAEDYATAADEPSVHFGEFVNDGPAEQSRAREWLLKGDNGTEDEVNGTAGGTSESVEPRESESWADADGRTILSEQTNEEVYESIADASIDEALPEVYGDRPAVEEVGPPQQKDVSLPTKHEANQTAIESPPPAVGSNKQQKKKNRKKSNK</sequence>
<dbReference type="AlphaFoldDB" id="A0A438NB43"/>
<feature type="region of interest" description="Disordered" evidence="1">
    <location>
        <begin position="294"/>
        <end position="409"/>
    </location>
</feature>
<dbReference type="EMBL" id="NAJM01000010">
    <property type="protein sequence ID" value="RVX72857.1"/>
    <property type="molecule type" value="Genomic_DNA"/>
</dbReference>